<dbReference type="InterPro" id="IPR018712">
    <property type="entry name" value="Tle1-like_cat"/>
</dbReference>
<feature type="region of interest" description="Disordered" evidence="1">
    <location>
        <begin position="270"/>
        <end position="293"/>
    </location>
</feature>
<dbReference type="Pfam" id="PF09994">
    <property type="entry name" value="T6SS_Tle1-like_cat"/>
    <property type="match status" value="1"/>
</dbReference>
<dbReference type="EMBL" id="JAACJL010000057">
    <property type="protein sequence ID" value="KAF4612106.1"/>
    <property type="molecule type" value="Genomic_DNA"/>
</dbReference>
<dbReference type="Proteomes" id="UP000521872">
    <property type="component" value="Unassembled WGS sequence"/>
</dbReference>
<sequence>MSLDDTTMVFSPQAEDGGNTRPKPTLSNVSSRSMFIEETIPRPDPSRKHRTLALCFDGTRDEFDEDNSNVVNFFRMLRKDSPEDQMVYYQAGIGTYTMAHIRGPLKEKWYKVQDAMLGVHLDNHVMGGYTFLMQNYRVGDKISLFGFSRGAYTVRVLASMLSKVGLLPKDNHEQIPFAYRMFSREDDNGWLQSQEFKKAFSIDVHINFIGLWDTVGSIGFIPKYFQALSTHVHHVRHALALDERRVRFEPTFFTLPTEDEFRSGLNWGEKHEHEHEHEKSESPISDSDKEGKYGSEEGIAATVKQDDAETHDTLAGEKCNEDVACHYDRGAIDLEEVWFAGCHSDVGGGSVPNDTRNSLARISLRWMVRECFKANTGILFRKDSFRNVGLDYTMLWPEVKERPPPVLDFICGKKPAQKRRVVNGALEDNLDFVNEEEEDLADALSPKNDMLSLVNSPWWWILELIPHRIRCPAKDDNDSWTRKFSINRKRGRFIPQQTKGVKIHRTVEIRMKKEDHRERNGKNYVPRATLRDKKYWVTID</sequence>
<keyword evidence="4" id="KW-1185">Reference proteome</keyword>
<dbReference type="AlphaFoldDB" id="A0A8H4QJT1"/>
<evidence type="ECO:0000256" key="1">
    <source>
        <dbReference type="SAM" id="MobiDB-lite"/>
    </source>
</evidence>
<gene>
    <name evidence="3" type="ORF">D9613_004541</name>
</gene>
<evidence type="ECO:0000259" key="2">
    <source>
        <dbReference type="Pfam" id="PF09994"/>
    </source>
</evidence>
<dbReference type="PANTHER" id="PTHR33840">
    <property type="match status" value="1"/>
</dbReference>
<comment type="caution">
    <text evidence="3">The sequence shown here is derived from an EMBL/GenBank/DDBJ whole genome shotgun (WGS) entry which is preliminary data.</text>
</comment>
<evidence type="ECO:0000313" key="3">
    <source>
        <dbReference type="EMBL" id="KAF4612106.1"/>
    </source>
</evidence>
<evidence type="ECO:0000313" key="4">
    <source>
        <dbReference type="Proteomes" id="UP000521872"/>
    </source>
</evidence>
<protein>
    <recommendedName>
        <fullName evidence="2">T6SS Phospholipase effector Tle1-like catalytic domain-containing protein</fullName>
    </recommendedName>
</protein>
<organism evidence="3 4">
    <name type="scientific">Agrocybe pediades</name>
    <dbReference type="NCBI Taxonomy" id="84607"/>
    <lineage>
        <taxon>Eukaryota</taxon>
        <taxon>Fungi</taxon>
        <taxon>Dikarya</taxon>
        <taxon>Basidiomycota</taxon>
        <taxon>Agaricomycotina</taxon>
        <taxon>Agaricomycetes</taxon>
        <taxon>Agaricomycetidae</taxon>
        <taxon>Agaricales</taxon>
        <taxon>Agaricineae</taxon>
        <taxon>Strophariaceae</taxon>
        <taxon>Agrocybe</taxon>
    </lineage>
</organism>
<proteinExistence type="predicted"/>
<feature type="region of interest" description="Disordered" evidence="1">
    <location>
        <begin position="1"/>
        <end position="31"/>
    </location>
</feature>
<dbReference type="PANTHER" id="PTHR33840:SF2">
    <property type="entry name" value="TLE1 PHOSPHOLIPASE DOMAIN-CONTAINING PROTEIN"/>
    <property type="match status" value="1"/>
</dbReference>
<feature type="domain" description="T6SS Phospholipase effector Tle1-like catalytic" evidence="2">
    <location>
        <begin position="50"/>
        <end position="370"/>
    </location>
</feature>
<accession>A0A8H4QJT1</accession>
<name>A0A8H4QJT1_9AGAR</name>
<feature type="compositionally biased region" description="Polar residues" evidence="1">
    <location>
        <begin position="1"/>
        <end position="10"/>
    </location>
</feature>
<reference evidence="3 4" key="1">
    <citation type="submission" date="2019-12" db="EMBL/GenBank/DDBJ databases">
        <authorList>
            <person name="Floudas D."/>
            <person name="Bentzer J."/>
            <person name="Ahren D."/>
            <person name="Johansson T."/>
            <person name="Persson P."/>
            <person name="Tunlid A."/>
        </authorList>
    </citation>
    <scope>NUCLEOTIDE SEQUENCE [LARGE SCALE GENOMIC DNA]</scope>
    <source>
        <strain evidence="3 4">CBS 102.39</strain>
    </source>
</reference>